<feature type="compositionally biased region" description="Low complexity" evidence="1">
    <location>
        <begin position="200"/>
        <end position="217"/>
    </location>
</feature>
<reference evidence="2 3" key="1">
    <citation type="journal article" date="2013" name="Science">
        <title>Genomic diversity and evolution of the head crest in the rock pigeon.</title>
        <authorList>
            <person name="Shapiro M.D."/>
            <person name="Kronenberg Z."/>
            <person name="Li C."/>
            <person name="Domyan E.T."/>
            <person name="Pan H."/>
            <person name="Campbell M."/>
            <person name="Tan H."/>
            <person name="Huff C.D."/>
            <person name="Hu H."/>
            <person name="Vickrey A.I."/>
            <person name="Nielsen S.C."/>
            <person name="Stringham S.A."/>
            <person name="Hu H."/>
            <person name="Willerslev E."/>
            <person name="Gilbert M.T."/>
            <person name="Yandell M."/>
            <person name="Zhang G."/>
            <person name="Wang J."/>
        </authorList>
    </citation>
    <scope>NUCLEOTIDE SEQUENCE [LARGE SCALE GENOMIC DNA]</scope>
    <source>
        <tissue evidence="2">Blood</tissue>
    </source>
</reference>
<feature type="region of interest" description="Disordered" evidence="1">
    <location>
        <begin position="1"/>
        <end position="23"/>
    </location>
</feature>
<dbReference type="InParanoid" id="A0A2I0LTC6"/>
<protein>
    <submittedName>
        <fullName evidence="2">Uncharacterized protein</fullName>
    </submittedName>
</protein>
<dbReference type="AlphaFoldDB" id="A0A2I0LTC6"/>
<feature type="region of interest" description="Disordered" evidence="1">
    <location>
        <begin position="90"/>
        <end position="298"/>
    </location>
</feature>
<evidence type="ECO:0000256" key="1">
    <source>
        <dbReference type="SAM" id="MobiDB-lite"/>
    </source>
</evidence>
<feature type="compositionally biased region" description="Low complexity" evidence="1">
    <location>
        <begin position="225"/>
        <end position="235"/>
    </location>
</feature>
<name>A0A2I0LTC6_COLLI</name>
<sequence>MCLWAQGQAPRRRGSRGSAARAGRCDTARVVRRRRKRRRKGRRHAAFTSLPVSAPLPAMRAWRGSSPTSSPMMRAGCSRLAPSWLTPQLTATLADPPRGNRPWPPPRRDKAASSRRTSRRCPCPSRPGWPASPSASTRPCITSLKGSQSRWCSTSPRRSSTRCSSGSPAGAPRRGCPTPPRLLSAGTRFPWAPSPSTRGTSPMSCRSSRSSTHQSCPWSSRAASPRAGTAPTSPGGAPGQRRRVLPPCPPRSSHPCGPRSCRPSSKWVRIVSPSTRPVPGSPVPPPAPPRGVAKSLQGPWIPWCGW</sequence>
<evidence type="ECO:0000313" key="3">
    <source>
        <dbReference type="Proteomes" id="UP000053872"/>
    </source>
</evidence>
<dbReference type="EMBL" id="AKCR02000103">
    <property type="protein sequence ID" value="PKK20676.1"/>
    <property type="molecule type" value="Genomic_DNA"/>
</dbReference>
<keyword evidence="3" id="KW-1185">Reference proteome</keyword>
<dbReference type="Proteomes" id="UP000053872">
    <property type="component" value="Unassembled WGS sequence"/>
</dbReference>
<accession>A0A2I0LTC6</accession>
<comment type="caution">
    <text evidence="2">The sequence shown here is derived from an EMBL/GenBank/DDBJ whole genome shotgun (WGS) entry which is preliminary data.</text>
</comment>
<evidence type="ECO:0000313" key="2">
    <source>
        <dbReference type="EMBL" id="PKK20676.1"/>
    </source>
</evidence>
<feature type="compositionally biased region" description="Pro residues" evidence="1">
    <location>
        <begin position="279"/>
        <end position="289"/>
    </location>
</feature>
<organism evidence="2 3">
    <name type="scientific">Columba livia</name>
    <name type="common">Rock dove</name>
    <dbReference type="NCBI Taxonomy" id="8932"/>
    <lineage>
        <taxon>Eukaryota</taxon>
        <taxon>Metazoa</taxon>
        <taxon>Chordata</taxon>
        <taxon>Craniata</taxon>
        <taxon>Vertebrata</taxon>
        <taxon>Euteleostomi</taxon>
        <taxon>Archelosauria</taxon>
        <taxon>Archosauria</taxon>
        <taxon>Dinosauria</taxon>
        <taxon>Saurischia</taxon>
        <taxon>Theropoda</taxon>
        <taxon>Coelurosauria</taxon>
        <taxon>Aves</taxon>
        <taxon>Neognathae</taxon>
        <taxon>Neoaves</taxon>
        <taxon>Columbimorphae</taxon>
        <taxon>Columbiformes</taxon>
        <taxon>Columbidae</taxon>
        <taxon>Columba</taxon>
    </lineage>
</organism>
<proteinExistence type="predicted"/>
<feature type="compositionally biased region" description="Polar residues" evidence="1">
    <location>
        <begin position="133"/>
        <end position="148"/>
    </location>
</feature>
<gene>
    <name evidence="2" type="ORF">A306_00012175</name>
</gene>
<feature type="compositionally biased region" description="Low complexity" evidence="1">
    <location>
        <begin position="149"/>
        <end position="168"/>
    </location>
</feature>